<evidence type="ECO:0000256" key="3">
    <source>
        <dbReference type="PROSITE-ProRule" id="PRU00125"/>
    </source>
</evidence>
<dbReference type="CDD" id="cd08368">
    <property type="entry name" value="LIM"/>
    <property type="match status" value="1"/>
</dbReference>
<name>A0A9W9NCJ1_9EURO</name>
<dbReference type="GO" id="GO:0030695">
    <property type="term" value="F:GTPase regulator activity"/>
    <property type="evidence" value="ECO:0007669"/>
    <property type="project" value="UniProtKB-ARBA"/>
</dbReference>
<sequence>MMQKHSKIGHRKVSPPGPTYMSDDQVANYLKDLRTNRPARPTGSRPYPGKSTQPSPDPQASLPPRAASAFSMYRPSDELRHERPRPESAASRRRMSSNASGNGPAGRPLAQEPRSASVRKTVFPSQVLSRSFAVSPVPSYRENDERLQEKTEARQLRDALQDLDLNDEVRLHAAAQDEATELVWMHQNPGMAYKNPYAPYRNPDIKPQSMRHSIGSPSQKSSGSSSNKFRHSVGSSGSSNQSSPEMPEATRDKTRRRSSLAGSLKKNLKVNFALPEEPQSTNTTPKPRTVSGDSSKGVFKNPNDHIYEEPLDPAKEEESRPDFSSLSHGCGTGIPMDPSETKSPDSISTRTPPTQSRNPAYTSNESTPPPEPQGEDIPTKDGIEIRGDDIRAATSKKLKDRSESLPMPSAVSDRVGRPIVSFDPKWRPGDAPKPNPAQAGSHSAPVTPAAPTIEVVPSIEVSQHSVPPVPTIVGPDDDPSPPVPVINVPDIKTPTISEYSTPAEQQGKPTSRHAPAPAIRNSQQLSLQRNRSEPQTRWQTPYTRSGVPTARCESCSLSISGKIVTAGGCRFHPECFACFHCQTPLECVAFYEEPQASREERLANSPEEDRVPRFYCHLDFHELYSPRCKSCKTPIEGEVVVACGAEWHVGHFFCAECGDPFNSTTPFVEKDGFAWCLKCHSRRTAPRCLGCKQHVLDELVVSAIGGQWHERCFVCHECGDGFGSEGRFFVREGEPKRTAKGRIIGGPVQHAVCERCEGIRLKAAGMC</sequence>
<dbReference type="RefSeq" id="XP_058326217.1">
    <property type="nucleotide sequence ID" value="XM_058479649.1"/>
</dbReference>
<keyword evidence="3" id="KW-0440">LIM domain</keyword>
<feature type="region of interest" description="Disordered" evidence="4">
    <location>
        <begin position="1"/>
        <end position="153"/>
    </location>
</feature>
<proteinExistence type="predicted"/>
<evidence type="ECO:0000256" key="4">
    <source>
        <dbReference type="SAM" id="MobiDB-lite"/>
    </source>
</evidence>
<feature type="compositionally biased region" description="Polar residues" evidence="4">
    <location>
        <begin position="344"/>
        <end position="366"/>
    </location>
</feature>
<protein>
    <recommendedName>
        <fullName evidence="5">LIM zinc-binding domain-containing protein</fullName>
    </recommendedName>
</protein>
<keyword evidence="1 3" id="KW-0479">Metal-binding</keyword>
<dbReference type="SMART" id="SM00132">
    <property type="entry name" value="LIM"/>
    <property type="match status" value="3"/>
</dbReference>
<feature type="compositionally biased region" description="Basic residues" evidence="4">
    <location>
        <begin position="1"/>
        <end position="13"/>
    </location>
</feature>
<comment type="caution">
    <text evidence="6">The sequence shown here is derived from an EMBL/GenBank/DDBJ whole genome shotgun (WGS) entry which is preliminary data.</text>
</comment>
<feature type="compositionally biased region" description="Basic and acidic residues" evidence="4">
    <location>
        <begin position="75"/>
        <end position="86"/>
    </location>
</feature>
<dbReference type="PANTHER" id="PTHR24216">
    <property type="entry name" value="PAXILLIN-RELATED"/>
    <property type="match status" value="1"/>
</dbReference>
<feature type="compositionally biased region" description="Low complexity" evidence="4">
    <location>
        <begin position="213"/>
        <end position="243"/>
    </location>
</feature>
<dbReference type="PROSITE" id="PS00478">
    <property type="entry name" value="LIM_DOMAIN_1"/>
    <property type="match status" value="2"/>
</dbReference>
<evidence type="ECO:0000313" key="7">
    <source>
        <dbReference type="Proteomes" id="UP001150941"/>
    </source>
</evidence>
<feature type="domain" description="LIM zinc-binding" evidence="5">
    <location>
        <begin position="626"/>
        <end position="686"/>
    </location>
</feature>
<dbReference type="GeneID" id="83206953"/>
<dbReference type="FunFam" id="2.10.110.10:FF:000113">
    <property type="entry name" value="LIM domain-containing protein"/>
    <property type="match status" value="1"/>
</dbReference>
<gene>
    <name evidence="6" type="ORF">N7468_010354</name>
</gene>
<feature type="region of interest" description="Disordered" evidence="4">
    <location>
        <begin position="190"/>
        <end position="448"/>
    </location>
</feature>
<dbReference type="Gene3D" id="2.10.110.10">
    <property type="entry name" value="Cysteine Rich Protein"/>
    <property type="match status" value="3"/>
</dbReference>
<dbReference type="FunFam" id="2.10.110.10:FF:000127">
    <property type="entry name" value="LIM domain protein"/>
    <property type="match status" value="1"/>
</dbReference>
<feature type="compositionally biased region" description="Basic and acidic residues" evidence="4">
    <location>
        <begin position="377"/>
        <end position="391"/>
    </location>
</feature>
<dbReference type="FunFam" id="2.10.110.10:FF:000077">
    <property type="entry name" value="LIM domain protein"/>
    <property type="match status" value="1"/>
</dbReference>
<evidence type="ECO:0000259" key="5">
    <source>
        <dbReference type="PROSITE" id="PS50023"/>
    </source>
</evidence>
<dbReference type="AlphaFoldDB" id="A0A9W9NCJ1"/>
<feature type="compositionally biased region" description="Basic and acidic residues" evidence="4">
    <location>
        <begin position="302"/>
        <end position="321"/>
    </location>
</feature>
<dbReference type="PANTHER" id="PTHR24216:SF8">
    <property type="entry name" value="PAXILLIN, ISOFORM F"/>
    <property type="match status" value="1"/>
</dbReference>
<feature type="compositionally biased region" description="Polar residues" evidence="4">
    <location>
        <begin position="520"/>
        <end position="543"/>
    </location>
</feature>
<feature type="region of interest" description="Disordered" evidence="4">
    <location>
        <begin position="498"/>
        <end position="548"/>
    </location>
</feature>
<dbReference type="Pfam" id="PF00412">
    <property type="entry name" value="LIM"/>
    <property type="match status" value="3"/>
</dbReference>
<dbReference type="Proteomes" id="UP001150941">
    <property type="component" value="Unassembled WGS sequence"/>
</dbReference>
<evidence type="ECO:0000313" key="6">
    <source>
        <dbReference type="EMBL" id="KAJ5217346.1"/>
    </source>
</evidence>
<evidence type="ECO:0000256" key="2">
    <source>
        <dbReference type="ARBA" id="ARBA00022833"/>
    </source>
</evidence>
<reference evidence="6" key="1">
    <citation type="submission" date="2022-11" db="EMBL/GenBank/DDBJ databases">
        <authorList>
            <person name="Petersen C."/>
        </authorList>
    </citation>
    <scope>NUCLEOTIDE SEQUENCE</scope>
    <source>
        <strain evidence="6">IBT 19713</strain>
    </source>
</reference>
<feature type="domain" description="LIM zinc-binding" evidence="5">
    <location>
        <begin position="550"/>
        <end position="616"/>
    </location>
</feature>
<dbReference type="EMBL" id="JAPQKS010000008">
    <property type="protein sequence ID" value="KAJ5217346.1"/>
    <property type="molecule type" value="Genomic_DNA"/>
</dbReference>
<feature type="compositionally biased region" description="Polar residues" evidence="4">
    <location>
        <begin position="278"/>
        <end position="294"/>
    </location>
</feature>
<dbReference type="PROSITE" id="PS50023">
    <property type="entry name" value="LIM_DOMAIN_2"/>
    <property type="match status" value="2"/>
</dbReference>
<reference evidence="6" key="2">
    <citation type="journal article" date="2023" name="IMA Fungus">
        <title>Comparative genomic study of the Penicillium genus elucidates a diverse pangenome and 15 lateral gene transfer events.</title>
        <authorList>
            <person name="Petersen C."/>
            <person name="Sorensen T."/>
            <person name="Nielsen M.R."/>
            <person name="Sondergaard T.E."/>
            <person name="Sorensen J.L."/>
            <person name="Fitzpatrick D.A."/>
            <person name="Frisvad J.C."/>
            <person name="Nielsen K.L."/>
        </authorList>
    </citation>
    <scope>NUCLEOTIDE SEQUENCE</scope>
    <source>
        <strain evidence="6">IBT 19713</strain>
    </source>
</reference>
<dbReference type="SUPFAM" id="SSF57716">
    <property type="entry name" value="Glucocorticoid receptor-like (DNA-binding domain)"/>
    <property type="match status" value="2"/>
</dbReference>
<keyword evidence="7" id="KW-1185">Reference proteome</keyword>
<dbReference type="GO" id="GO:0046872">
    <property type="term" value="F:metal ion binding"/>
    <property type="evidence" value="ECO:0007669"/>
    <property type="project" value="UniProtKB-KW"/>
</dbReference>
<organism evidence="6 7">
    <name type="scientific">Penicillium chermesinum</name>
    <dbReference type="NCBI Taxonomy" id="63820"/>
    <lineage>
        <taxon>Eukaryota</taxon>
        <taxon>Fungi</taxon>
        <taxon>Dikarya</taxon>
        <taxon>Ascomycota</taxon>
        <taxon>Pezizomycotina</taxon>
        <taxon>Eurotiomycetes</taxon>
        <taxon>Eurotiomycetidae</taxon>
        <taxon>Eurotiales</taxon>
        <taxon>Aspergillaceae</taxon>
        <taxon>Penicillium</taxon>
    </lineage>
</organism>
<keyword evidence="2 3" id="KW-0862">Zinc</keyword>
<accession>A0A9W9NCJ1</accession>
<feature type="compositionally biased region" description="Polar residues" evidence="4">
    <location>
        <begin position="498"/>
        <end position="509"/>
    </location>
</feature>
<feature type="compositionally biased region" description="Basic and acidic residues" evidence="4">
    <location>
        <begin position="141"/>
        <end position="153"/>
    </location>
</feature>
<evidence type="ECO:0000256" key="1">
    <source>
        <dbReference type="ARBA" id="ARBA00022723"/>
    </source>
</evidence>
<dbReference type="OrthoDB" id="15567at2759"/>
<dbReference type="InterPro" id="IPR001781">
    <property type="entry name" value="Znf_LIM"/>
</dbReference>